<reference evidence="1 2" key="1">
    <citation type="submission" date="2019-08" db="EMBL/GenBank/DDBJ databases">
        <authorList>
            <person name="Peeters C."/>
        </authorList>
    </citation>
    <scope>NUCLEOTIDE SEQUENCE [LARGE SCALE GENOMIC DNA]</scope>
    <source>
        <strain evidence="1 2">LMG 31116</strain>
    </source>
</reference>
<accession>A0A5E4U745</accession>
<dbReference type="Gene3D" id="1.10.10.10">
    <property type="entry name" value="Winged helix-like DNA-binding domain superfamily/Winged helix DNA-binding domain"/>
    <property type="match status" value="1"/>
</dbReference>
<keyword evidence="2" id="KW-1185">Reference proteome</keyword>
<dbReference type="SUPFAM" id="SSF46785">
    <property type="entry name" value="Winged helix' DNA-binding domain"/>
    <property type="match status" value="1"/>
</dbReference>
<evidence type="ECO:0000313" key="1">
    <source>
        <dbReference type="EMBL" id="VVD95423.1"/>
    </source>
</evidence>
<dbReference type="InterPro" id="IPR036390">
    <property type="entry name" value="WH_DNA-bd_sf"/>
</dbReference>
<dbReference type="RefSeq" id="WP_150566421.1">
    <property type="nucleotide sequence ID" value="NZ_CABPSD010000004.1"/>
</dbReference>
<evidence type="ECO:0008006" key="3">
    <source>
        <dbReference type="Google" id="ProtNLM"/>
    </source>
</evidence>
<evidence type="ECO:0000313" key="2">
    <source>
        <dbReference type="Proteomes" id="UP000368474"/>
    </source>
</evidence>
<sequence length="190" mass="20912">MMSQQDADELRAETTWFHVFRSMFSSGDAAKMGPHAVVVYLVIKAHANFRTGFASPSIDLISTMSGVSRSQVIRALETLEKEGYIERTLAGRSNKYVLREKVLIRDRSGQQSAVASWNYLPGSLHTTIDHVKTATRSGDLASSPVVHIERLQVNVTQVQGPTLMLNLADIEGLPPGAKDALLSLYEKLTQ</sequence>
<dbReference type="AlphaFoldDB" id="A0A5E4U745"/>
<gene>
    <name evidence="1" type="ORF">PMO31116_01828</name>
</gene>
<organism evidence="1 2">
    <name type="scientific">Pandoraea morbifera</name>
    <dbReference type="NCBI Taxonomy" id="2508300"/>
    <lineage>
        <taxon>Bacteria</taxon>
        <taxon>Pseudomonadati</taxon>
        <taxon>Pseudomonadota</taxon>
        <taxon>Betaproteobacteria</taxon>
        <taxon>Burkholderiales</taxon>
        <taxon>Burkholderiaceae</taxon>
        <taxon>Pandoraea</taxon>
    </lineage>
</organism>
<dbReference type="EMBL" id="CABPSD010000004">
    <property type="protein sequence ID" value="VVD95423.1"/>
    <property type="molecule type" value="Genomic_DNA"/>
</dbReference>
<dbReference type="Pfam" id="PF13730">
    <property type="entry name" value="HTH_36"/>
    <property type="match status" value="1"/>
</dbReference>
<dbReference type="InterPro" id="IPR036388">
    <property type="entry name" value="WH-like_DNA-bd_sf"/>
</dbReference>
<dbReference type="Proteomes" id="UP000368474">
    <property type="component" value="Unassembled WGS sequence"/>
</dbReference>
<proteinExistence type="predicted"/>
<name>A0A5E4U745_9BURK</name>
<protein>
    <recommendedName>
        <fullName evidence="3">Helix-turn-helix domain-containing protein</fullName>
    </recommendedName>
</protein>